<comment type="caution">
    <text evidence="7">The sequence shown here is derived from an EMBL/GenBank/DDBJ whole genome shotgun (WGS) entry which is preliminary data.</text>
</comment>
<dbReference type="InterPro" id="IPR009057">
    <property type="entry name" value="Homeodomain-like_sf"/>
</dbReference>
<dbReference type="Pfam" id="PF12833">
    <property type="entry name" value="HTH_18"/>
    <property type="match status" value="1"/>
</dbReference>
<dbReference type="PANTHER" id="PTHR46796">
    <property type="entry name" value="HTH-TYPE TRANSCRIPTIONAL ACTIVATOR RHAS-RELATED"/>
    <property type="match status" value="1"/>
</dbReference>
<dbReference type="InterPro" id="IPR050204">
    <property type="entry name" value="AraC_XylS_family_regulators"/>
</dbReference>
<reference evidence="7 8" key="1">
    <citation type="submission" date="2020-02" db="EMBL/GenBank/DDBJ databases">
        <title>Draft genome sequence of Limisphaera ngatamarikiensis NGM72.4T, a thermophilic Verrucomicrobia grouped in subdivision 3.</title>
        <authorList>
            <person name="Carere C.R."/>
            <person name="Steen J."/>
            <person name="Hugenholtz P."/>
            <person name="Stott M.B."/>
        </authorList>
    </citation>
    <scope>NUCLEOTIDE SEQUENCE [LARGE SCALE GENOMIC DNA]</scope>
    <source>
        <strain evidence="7 8">NGM72.4</strain>
    </source>
</reference>
<dbReference type="PRINTS" id="PR00032">
    <property type="entry name" value="HTHARAC"/>
</dbReference>
<name>A0A6M1RTB2_9BACT</name>
<keyword evidence="1" id="KW-0963">Cytoplasm</keyword>
<keyword evidence="4" id="KW-0010">Activator</keyword>
<dbReference type="PROSITE" id="PS01124">
    <property type="entry name" value="HTH_ARAC_FAMILY_2"/>
    <property type="match status" value="1"/>
</dbReference>
<dbReference type="PROSITE" id="PS00041">
    <property type="entry name" value="HTH_ARAC_FAMILY_1"/>
    <property type="match status" value="1"/>
</dbReference>
<dbReference type="PANTHER" id="PTHR46796:SF13">
    <property type="entry name" value="HTH-TYPE TRANSCRIPTIONAL ACTIVATOR RHAS"/>
    <property type="match status" value="1"/>
</dbReference>
<evidence type="ECO:0000256" key="2">
    <source>
        <dbReference type="ARBA" id="ARBA00023015"/>
    </source>
</evidence>
<keyword evidence="2" id="KW-0805">Transcription regulation</keyword>
<dbReference type="GO" id="GO:0043565">
    <property type="term" value="F:sequence-specific DNA binding"/>
    <property type="evidence" value="ECO:0007669"/>
    <property type="project" value="InterPro"/>
</dbReference>
<dbReference type="InterPro" id="IPR018060">
    <property type="entry name" value="HTH_AraC"/>
</dbReference>
<evidence type="ECO:0000256" key="5">
    <source>
        <dbReference type="ARBA" id="ARBA00023163"/>
    </source>
</evidence>
<dbReference type="InterPro" id="IPR014710">
    <property type="entry name" value="RmlC-like_jellyroll"/>
</dbReference>
<dbReference type="RefSeq" id="WP_165108183.1">
    <property type="nucleotide sequence ID" value="NZ_JAAKYA010000076.1"/>
</dbReference>
<dbReference type="InterPro" id="IPR018062">
    <property type="entry name" value="HTH_AraC-typ_CS"/>
</dbReference>
<accession>A0A6M1RTB2</accession>
<dbReference type="InterPro" id="IPR037923">
    <property type="entry name" value="HTH-like"/>
</dbReference>
<dbReference type="InterPro" id="IPR003313">
    <property type="entry name" value="AraC-bd"/>
</dbReference>
<organism evidence="7 8">
    <name type="scientific">Limisphaera ngatamarikiensis</name>
    <dbReference type="NCBI Taxonomy" id="1324935"/>
    <lineage>
        <taxon>Bacteria</taxon>
        <taxon>Pseudomonadati</taxon>
        <taxon>Verrucomicrobiota</taxon>
        <taxon>Verrucomicrobiia</taxon>
        <taxon>Limisphaerales</taxon>
        <taxon>Limisphaeraceae</taxon>
        <taxon>Limisphaera</taxon>
    </lineage>
</organism>
<dbReference type="SMART" id="SM00342">
    <property type="entry name" value="HTH_ARAC"/>
    <property type="match status" value="1"/>
</dbReference>
<dbReference type="Pfam" id="PF02311">
    <property type="entry name" value="AraC_binding"/>
    <property type="match status" value="1"/>
</dbReference>
<feature type="domain" description="HTH araC/xylS-type" evidence="6">
    <location>
        <begin position="202"/>
        <end position="300"/>
    </location>
</feature>
<dbReference type="EMBL" id="JAAKYA010000076">
    <property type="protein sequence ID" value="NGO39895.1"/>
    <property type="molecule type" value="Genomic_DNA"/>
</dbReference>
<proteinExistence type="predicted"/>
<evidence type="ECO:0000313" key="8">
    <source>
        <dbReference type="Proteomes" id="UP000477311"/>
    </source>
</evidence>
<evidence type="ECO:0000256" key="3">
    <source>
        <dbReference type="ARBA" id="ARBA00023125"/>
    </source>
</evidence>
<sequence>MTTRRMVQDPAQARHGVAGPPAFFSTQVRGARRFYGDLAPNRRAGLVVVCGGREECMPTYRIHRTDFPFYSLEYVVAGRGQLALQGVRTGLEPGDVFSYGPGVAHEIETSAETPLVKYFVDFAGRGARGLLRRCGLWPPRLVRVHPPTALQGLFEELIEAGLTSGRAGGVMARLLLECLSWKLGVMSTVPASSSPRAFLTWQRCCALIQEEHARLRSVADVARACHVDAAYLCRLFRRFSGQTPYEYLLRRKLEAAAARLSEPGALVKEVALEAGFSDPFHFSRVFKRVFGVAPSVFRAWRAGVGRVGDG</sequence>
<keyword evidence="8" id="KW-1185">Reference proteome</keyword>
<evidence type="ECO:0000256" key="1">
    <source>
        <dbReference type="ARBA" id="ARBA00022490"/>
    </source>
</evidence>
<dbReference type="InterPro" id="IPR020449">
    <property type="entry name" value="Tscrpt_reg_AraC-type_HTH"/>
</dbReference>
<evidence type="ECO:0000313" key="7">
    <source>
        <dbReference type="EMBL" id="NGO39895.1"/>
    </source>
</evidence>
<dbReference type="GO" id="GO:0003700">
    <property type="term" value="F:DNA-binding transcription factor activity"/>
    <property type="evidence" value="ECO:0007669"/>
    <property type="project" value="InterPro"/>
</dbReference>
<evidence type="ECO:0000256" key="4">
    <source>
        <dbReference type="ARBA" id="ARBA00023159"/>
    </source>
</evidence>
<evidence type="ECO:0000259" key="6">
    <source>
        <dbReference type="PROSITE" id="PS01124"/>
    </source>
</evidence>
<dbReference type="AlphaFoldDB" id="A0A6M1RTB2"/>
<gene>
    <name evidence="7" type="ORF">G4L39_10895</name>
</gene>
<protein>
    <submittedName>
        <fullName evidence="7">AraC family transcriptional regulator</fullName>
    </submittedName>
</protein>
<keyword evidence="3" id="KW-0238">DNA-binding</keyword>
<dbReference type="Proteomes" id="UP000477311">
    <property type="component" value="Unassembled WGS sequence"/>
</dbReference>
<dbReference type="SUPFAM" id="SSF51215">
    <property type="entry name" value="Regulatory protein AraC"/>
    <property type="match status" value="1"/>
</dbReference>
<keyword evidence="5" id="KW-0804">Transcription</keyword>
<dbReference type="Gene3D" id="2.60.120.10">
    <property type="entry name" value="Jelly Rolls"/>
    <property type="match status" value="1"/>
</dbReference>
<dbReference type="SUPFAM" id="SSF46689">
    <property type="entry name" value="Homeodomain-like"/>
    <property type="match status" value="2"/>
</dbReference>
<dbReference type="Gene3D" id="1.10.10.60">
    <property type="entry name" value="Homeodomain-like"/>
    <property type="match status" value="2"/>
</dbReference>